<comment type="caution">
    <text evidence="2">The sequence shown here is derived from an EMBL/GenBank/DDBJ whole genome shotgun (WGS) entry which is preliminary data.</text>
</comment>
<sequence>MDTIREFDSVWKKFMVMCRAKLMEKSKQCALSGAAAEMSVQDAASMWFDPYNACGQWLKQLEKEEPQTAEKVKTILQEIKLEEIPGKKGFPELGVIGIAAGGAAAGAGVGAWILHLGTWGTLLSAAIPAVVLYPAMKGYQKSEREKAEREGITKYLEQLSLVREEIDGVLNCSAC</sequence>
<keyword evidence="1" id="KW-1133">Transmembrane helix</keyword>
<feature type="transmembrane region" description="Helical" evidence="1">
    <location>
        <begin position="119"/>
        <end position="136"/>
    </location>
</feature>
<accession>A0A328UJ94</accession>
<gene>
    <name evidence="2" type="ORF">DPQ25_00660</name>
</gene>
<keyword evidence="1" id="KW-0472">Membrane</keyword>
<dbReference type="AlphaFoldDB" id="A0A328UJ94"/>
<keyword evidence="1" id="KW-0812">Transmembrane</keyword>
<protein>
    <submittedName>
        <fullName evidence="2">Uncharacterized protein</fullName>
    </submittedName>
</protein>
<dbReference type="EMBL" id="QLYR01000001">
    <property type="protein sequence ID" value="RAQ30054.1"/>
    <property type="molecule type" value="Genomic_DNA"/>
</dbReference>
<evidence type="ECO:0000313" key="2">
    <source>
        <dbReference type="EMBL" id="RAQ30054.1"/>
    </source>
</evidence>
<organism evidence="2 3">
    <name type="scientific">Hydrogeniiclostridium mannosilyticum</name>
    <dbReference type="NCBI Taxonomy" id="2764322"/>
    <lineage>
        <taxon>Bacteria</taxon>
        <taxon>Bacillati</taxon>
        <taxon>Bacillota</taxon>
        <taxon>Clostridia</taxon>
        <taxon>Eubacteriales</taxon>
        <taxon>Acutalibacteraceae</taxon>
        <taxon>Hydrogeniiclostridium</taxon>
    </lineage>
</organism>
<feature type="transmembrane region" description="Helical" evidence="1">
    <location>
        <begin position="93"/>
        <end position="113"/>
    </location>
</feature>
<name>A0A328UJ94_9FIRM</name>
<dbReference type="Proteomes" id="UP000249377">
    <property type="component" value="Unassembled WGS sequence"/>
</dbReference>
<evidence type="ECO:0000256" key="1">
    <source>
        <dbReference type="SAM" id="Phobius"/>
    </source>
</evidence>
<proteinExistence type="predicted"/>
<evidence type="ECO:0000313" key="3">
    <source>
        <dbReference type="Proteomes" id="UP000249377"/>
    </source>
</evidence>
<reference evidence="2 3" key="1">
    <citation type="submission" date="2018-06" db="EMBL/GenBank/DDBJ databases">
        <title>Noncontiguous genome sequence of Ruminococcaceae bacterium ASD2818.</title>
        <authorList>
            <person name="Chaplin A.V."/>
            <person name="Sokolova S.R."/>
            <person name="Kochetkova T.O."/>
            <person name="Goltsov A.Y."/>
            <person name="Trofimov D.Y."/>
            <person name="Efimov B.A."/>
        </authorList>
    </citation>
    <scope>NUCLEOTIDE SEQUENCE [LARGE SCALE GENOMIC DNA]</scope>
    <source>
        <strain evidence="2 3">ASD2818</strain>
    </source>
</reference>
<keyword evidence="3" id="KW-1185">Reference proteome</keyword>
<dbReference type="RefSeq" id="WP_112331250.1">
    <property type="nucleotide sequence ID" value="NZ_QLYR01000001.1"/>
</dbReference>